<organism evidence="1 2">
    <name type="scientific">Penicillium daleae</name>
    <dbReference type="NCBI Taxonomy" id="63821"/>
    <lineage>
        <taxon>Eukaryota</taxon>
        <taxon>Fungi</taxon>
        <taxon>Dikarya</taxon>
        <taxon>Ascomycota</taxon>
        <taxon>Pezizomycotina</taxon>
        <taxon>Eurotiomycetes</taxon>
        <taxon>Eurotiomycetidae</taxon>
        <taxon>Eurotiales</taxon>
        <taxon>Aspergillaceae</taxon>
        <taxon>Penicillium</taxon>
    </lineage>
</organism>
<protein>
    <submittedName>
        <fullName evidence="1">Uncharacterized protein</fullName>
    </submittedName>
</protein>
<sequence length="206" mass="21758">MATPREFTLTLETAPPAAARPGLPFTVPVIVAVRPIGTPSRTVQLVASASLRDEAGTSAAVGLSGNLTAMVRSHIEPSMSGYAKFAGLTISRPGKYRVRVMLSTSSVNGVMTKECVDSGVIHVHAAAPAAQRPSGSLSVVFPLLPFILSYQSDSTSEIFVKDPHFLYPPRLWFAAMDNGVAFGALGLEIGCPSDCRFWPLADTGKL</sequence>
<dbReference type="GeneID" id="81595528"/>
<dbReference type="Proteomes" id="UP001213681">
    <property type="component" value="Unassembled WGS sequence"/>
</dbReference>
<dbReference type="EMBL" id="JAPVEA010000002">
    <property type="protein sequence ID" value="KAJ5460350.1"/>
    <property type="molecule type" value="Genomic_DNA"/>
</dbReference>
<dbReference type="AlphaFoldDB" id="A0AAD6CBT6"/>
<dbReference type="RefSeq" id="XP_056769392.1">
    <property type="nucleotide sequence ID" value="XM_056905285.1"/>
</dbReference>
<name>A0AAD6CBT6_9EURO</name>
<accession>A0AAD6CBT6</accession>
<reference evidence="1" key="1">
    <citation type="submission" date="2022-12" db="EMBL/GenBank/DDBJ databases">
        <authorList>
            <person name="Petersen C."/>
        </authorList>
    </citation>
    <scope>NUCLEOTIDE SEQUENCE</scope>
    <source>
        <strain evidence="1">IBT 16125</strain>
    </source>
</reference>
<reference evidence="1" key="2">
    <citation type="journal article" date="2023" name="IMA Fungus">
        <title>Comparative genomic study of the Penicillium genus elucidates a diverse pangenome and 15 lateral gene transfer events.</title>
        <authorList>
            <person name="Petersen C."/>
            <person name="Sorensen T."/>
            <person name="Nielsen M.R."/>
            <person name="Sondergaard T.E."/>
            <person name="Sorensen J.L."/>
            <person name="Fitzpatrick D.A."/>
            <person name="Frisvad J.C."/>
            <person name="Nielsen K.L."/>
        </authorList>
    </citation>
    <scope>NUCLEOTIDE SEQUENCE</scope>
    <source>
        <strain evidence="1">IBT 16125</strain>
    </source>
</reference>
<evidence type="ECO:0000313" key="2">
    <source>
        <dbReference type="Proteomes" id="UP001213681"/>
    </source>
</evidence>
<keyword evidence="2" id="KW-1185">Reference proteome</keyword>
<gene>
    <name evidence="1" type="ORF">N7458_001902</name>
</gene>
<comment type="caution">
    <text evidence="1">The sequence shown here is derived from an EMBL/GenBank/DDBJ whole genome shotgun (WGS) entry which is preliminary data.</text>
</comment>
<evidence type="ECO:0000313" key="1">
    <source>
        <dbReference type="EMBL" id="KAJ5460350.1"/>
    </source>
</evidence>
<proteinExistence type="predicted"/>